<dbReference type="PANTHER" id="PTHR21453">
    <property type="entry name" value="DUF19 DOMAIN-CONTAINING PROTEIN-RELATED-RELATED"/>
    <property type="match status" value="1"/>
</dbReference>
<proteinExistence type="predicted"/>
<dbReference type="WBParaSite" id="Csp11.Scaffold630.g21676.t1">
    <property type="protein sequence ID" value="Csp11.Scaffold630.g21676.t1"/>
    <property type="gene ID" value="Csp11.Scaffold630.g21676"/>
</dbReference>
<dbReference type="InterPro" id="IPR002542">
    <property type="entry name" value="T20D4.11-like_dom"/>
</dbReference>
<organism evidence="2 3">
    <name type="scientific">Caenorhabditis tropicalis</name>
    <dbReference type="NCBI Taxonomy" id="1561998"/>
    <lineage>
        <taxon>Eukaryota</taxon>
        <taxon>Metazoa</taxon>
        <taxon>Ecdysozoa</taxon>
        <taxon>Nematoda</taxon>
        <taxon>Chromadorea</taxon>
        <taxon>Rhabditida</taxon>
        <taxon>Rhabditina</taxon>
        <taxon>Rhabditomorpha</taxon>
        <taxon>Rhabditoidea</taxon>
        <taxon>Rhabditidae</taxon>
        <taxon>Peloderinae</taxon>
        <taxon>Caenorhabditis</taxon>
    </lineage>
</organism>
<name>A0A1I7V298_9PELO</name>
<reference evidence="3" key="1">
    <citation type="submission" date="2016-11" db="UniProtKB">
        <authorList>
            <consortium name="WormBaseParasite"/>
        </authorList>
    </citation>
    <scope>IDENTIFICATION</scope>
</reference>
<feature type="domain" description="T20D4.11-like" evidence="1">
    <location>
        <begin position="8"/>
        <end position="135"/>
    </location>
</feature>
<dbReference type="Pfam" id="PF01579">
    <property type="entry name" value="DUF19"/>
    <property type="match status" value="1"/>
</dbReference>
<protein>
    <submittedName>
        <fullName evidence="3">DUF19 domain-containing protein</fullName>
    </submittedName>
</protein>
<evidence type="ECO:0000313" key="2">
    <source>
        <dbReference type="Proteomes" id="UP000095282"/>
    </source>
</evidence>
<dbReference type="AlphaFoldDB" id="A0A1I7V298"/>
<dbReference type="PANTHER" id="PTHR21453:SF28">
    <property type="entry name" value="DUF19 DOMAIN-CONTAINING PROTEIN-RELATED"/>
    <property type="match status" value="1"/>
</dbReference>
<accession>A0A1I7V298</accession>
<keyword evidence="2" id="KW-1185">Reference proteome</keyword>
<sequence>MVKWSDYKSKVNEFKKTCGPLESCLSSLAHCDIFGDNKTGFILDVTKTYCGLVLHVSESSCYDKLEESTCFKEWDGVIANQEDLDEREKKEACKNYFGKDGCLREEITRLCGRDKWIEYRDLMIKMNDLLFKHCDLRTIV</sequence>
<evidence type="ECO:0000313" key="3">
    <source>
        <dbReference type="WBParaSite" id="Csp11.Scaffold630.g21676.t1"/>
    </source>
</evidence>
<dbReference type="Proteomes" id="UP000095282">
    <property type="component" value="Unplaced"/>
</dbReference>
<dbReference type="eggNOG" id="ENOG502TITW">
    <property type="taxonomic scope" value="Eukaryota"/>
</dbReference>
<evidence type="ECO:0000259" key="1">
    <source>
        <dbReference type="Pfam" id="PF01579"/>
    </source>
</evidence>